<comment type="function">
    <text evidence="10 12">Specifically methylates the N3 position of the uracil ring of uridine 1498 (m3U1498) in 16S rRNA. Acts on the fully assembled 30S ribosomal subunit.</text>
</comment>
<dbReference type="EC" id="2.1.1.193" evidence="3 12"/>
<dbReference type="Pfam" id="PF04452">
    <property type="entry name" value="Methyltrans_RNA"/>
    <property type="match status" value="1"/>
</dbReference>
<dbReference type="InterPro" id="IPR006700">
    <property type="entry name" value="RsmE"/>
</dbReference>
<evidence type="ECO:0000256" key="3">
    <source>
        <dbReference type="ARBA" id="ARBA00012328"/>
    </source>
</evidence>
<dbReference type="SUPFAM" id="SSF88697">
    <property type="entry name" value="PUA domain-like"/>
    <property type="match status" value="1"/>
</dbReference>
<feature type="domain" description="Ribosomal RNA small subunit methyltransferase E methyltransferase" evidence="13">
    <location>
        <begin position="85"/>
        <end position="252"/>
    </location>
</feature>
<dbReference type="GO" id="GO:0005737">
    <property type="term" value="C:cytoplasm"/>
    <property type="evidence" value="ECO:0007669"/>
    <property type="project" value="UniProtKB-SubCell"/>
</dbReference>
<dbReference type="InterPro" id="IPR015947">
    <property type="entry name" value="PUA-like_sf"/>
</dbReference>
<comment type="caution">
    <text evidence="15">The sequence shown here is derived from an EMBL/GenBank/DDBJ whole genome shotgun (WGS) entry which is preliminary data.</text>
</comment>
<evidence type="ECO:0000256" key="7">
    <source>
        <dbReference type="ARBA" id="ARBA00022603"/>
    </source>
</evidence>
<feature type="domain" description="Ribosomal RNA small subunit methyltransferase E PUA-like" evidence="14">
    <location>
        <begin position="29"/>
        <end position="68"/>
    </location>
</feature>
<gene>
    <name evidence="15" type="ORF">HBA54_21685</name>
</gene>
<evidence type="ECO:0000313" key="16">
    <source>
        <dbReference type="Proteomes" id="UP000761264"/>
    </source>
</evidence>
<dbReference type="AlphaFoldDB" id="A0A967F152"/>
<evidence type="ECO:0000259" key="14">
    <source>
        <dbReference type="Pfam" id="PF20260"/>
    </source>
</evidence>
<proteinExistence type="inferred from homology"/>
<reference evidence="15" key="1">
    <citation type="submission" date="2020-03" db="EMBL/GenBank/DDBJ databases">
        <title>Genome of Pelagibius litoralis DSM 21314T.</title>
        <authorList>
            <person name="Wang G."/>
        </authorList>
    </citation>
    <scope>NUCLEOTIDE SEQUENCE</scope>
    <source>
        <strain evidence="15">DSM 21314</strain>
    </source>
</reference>
<comment type="similarity">
    <text evidence="2 12">Belongs to the RNA methyltransferase RsmE family.</text>
</comment>
<keyword evidence="5 12" id="KW-0963">Cytoplasm</keyword>
<evidence type="ECO:0000256" key="2">
    <source>
        <dbReference type="ARBA" id="ARBA00005528"/>
    </source>
</evidence>
<evidence type="ECO:0000256" key="11">
    <source>
        <dbReference type="ARBA" id="ARBA00047944"/>
    </source>
</evidence>
<evidence type="ECO:0000256" key="4">
    <source>
        <dbReference type="ARBA" id="ARBA00013673"/>
    </source>
</evidence>
<dbReference type="Pfam" id="PF20260">
    <property type="entry name" value="PUA_4"/>
    <property type="match status" value="1"/>
</dbReference>
<dbReference type="NCBIfam" id="TIGR00046">
    <property type="entry name" value="RsmE family RNA methyltransferase"/>
    <property type="match status" value="1"/>
</dbReference>
<dbReference type="InterPro" id="IPR046886">
    <property type="entry name" value="RsmE_MTase_dom"/>
</dbReference>
<dbReference type="GO" id="GO:0070475">
    <property type="term" value="P:rRNA base methylation"/>
    <property type="evidence" value="ECO:0007669"/>
    <property type="project" value="TreeGrafter"/>
</dbReference>
<dbReference type="SUPFAM" id="SSF75217">
    <property type="entry name" value="alpha/beta knot"/>
    <property type="match status" value="1"/>
</dbReference>
<evidence type="ECO:0000256" key="8">
    <source>
        <dbReference type="ARBA" id="ARBA00022679"/>
    </source>
</evidence>
<evidence type="ECO:0000256" key="5">
    <source>
        <dbReference type="ARBA" id="ARBA00022490"/>
    </source>
</evidence>
<dbReference type="RefSeq" id="WP_167228593.1">
    <property type="nucleotide sequence ID" value="NZ_JAAQPH010000019.1"/>
</dbReference>
<dbReference type="CDD" id="cd18084">
    <property type="entry name" value="RsmE-like"/>
    <property type="match status" value="1"/>
</dbReference>
<dbReference type="InterPro" id="IPR046887">
    <property type="entry name" value="RsmE_PUA-like"/>
</dbReference>
<keyword evidence="7 12" id="KW-0489">Methyltransferase</keyword>
<evidence type="ECO:0000256" key="9">
    <source>
        <dbReference type="ARBA" id="ARBA00022691"/>
    </source>
</evidence>
<dbReference type="Gene3D" id="2.40.240.20">
    <property type="entry name" value="Hypothetical PUA domain-like, domain 1"/>
    <property type="match status" value="1"/>
</dbReference>
<keyword evidence="6 12" id="KW-0698">rRNA processing</keyword>
<dbReference type="EMBL" id="JAAQPH010000019">
    <property type="protein sequence ID" value="NIA71216.1"/>
    <property type="molecule type" value="Genomic_DNA"/>
</dbReference>
<organism evidence="15 16">
    <name type="scientific">Pelagibius litoralis</name>
    <dbReference type="NCBI Taxonomy" id="374515"/>
    <lineage>
        <taxon>Bacteria</taxon>
        <taxon>Pseudomonadati</taxon>
        <taxon>Pseudomonadota</taxon>
        <taxon>Alphaproteobacteria</taxon>
        <taxon>Rhodospirillales</taxon>
        <taxon>Rhodovibrionaceae</taxon>
        <taxon>Pelagibius</taxon>
    </lineage>
</organism>
<evidence type="ECO:0000256" key="12">
    <source>
        <dbReference type="PIRNR" id="PIRNR015601"/>
    </source>
</evidence>
<dbReference type="PANTHER" id="PTHR30027">
    <property type="entry name" value="RIBOSOMAL RNA SMALL SUBUNIT METHYLTRANSFERASE E"/>
    <property type="match status" value="1"/>
</dbReference>
<dbReference type="InterPro" id="IPR029028">
    <property type="entry name" value="Alpha/beta_knot_MTases"/>
</dbReference>
<accession>A0A967F152</accession>
<dbReference type="NCBIfam" id="NF008696">
    <property type="entry name" value="PRK11713.3-5"/>
    <property type="match status" value="1"/>
</dbReference>
<keyword evidence="9 12" id="KW-0949">S-adenosyl-L-methionine</keyword>
<evidence type="ECO:0000256" key="6">
    <source>
        <dbReference type="ARBA" id="ARBA00022552"/>
    </source>
</evidence>
<dbReference type="PIRSF" id="PIRSF015601">
    <property type="entry name" value="MTase_slr0722"/>
    <property type="match status" value="1"/>
</dbReference>
<dbReference type="InterPro" id="IPR029026">
    <property type="entry name" value="tRNA_m1G_MTases_N"/>
</dbReference>
<evidence type="ECO:0000313" key="15">
    <source>
        <dbReference type="EMBL" id="NIA71216.1"/>
    </source>
</evidence>
<comment type="catalytic activity">
    <reaction evidence="11 12">
        <text>uridine(1498) in 16S rRNA + S-adenosyl-L-methionine = N(3)-methyluridine(1498) in 16S rRNA + S-adenosyl-L-homocysteine + H(+)</text>
        <dbReference type="Rhea" id="RHEA:42920"/>
        <dbReference type="Rhea" id="RHEA-COMP:10283"/>
        <dbReference type="Rhea" id="RHEA-COMP:10284"/>
        <dbReference type="ChEBI" id="CHEBI:15378"/>
        <dbReference type="ChEBI" id="CHEBI:57856"/>
        <dbReference type="ChEBI" id="CHEBI:59789"/>
        <dbReference type="ChEBI" id="CHEBI:65315"/>
        <dbReference type="ChEBI" id="CHEBI:74502"/>
        <dbReference type="EC" id="2.1.1.193"/>
    </reaction>
</comment>
<dbReference type="GO" id="GO:0070042">
    <property type="term" value="F:rRNA (uridine-N3-)-methyltransferase activity"/>
    <property type="evidence" value="ECO:0007669"/>
    <property type="project" value="TreeGrafter"/>
</dbReference>
<keyword evidence="8 12" id="KW-0808">Transferase</keyword>
<protein>
    <recommendedName>
        <fullName evidence="4 12">Ribosomal RNA small subunit methyltransferase E</fullName>
        <ecNumber evidence="3 12">2.1.1.193</ecNumber>
    </recommendedName>
</protein>
<dbReference type="Gene3D" id="3.40.1280.10">
    <property type="match status" value="1"/>
</dbReference>
<evidence type="ECO:0000256" key="1">
    <source>
        <dbReference type="ARBA" id="ARBA00004496"/>
    </source>
</evidence>
<dbReference type="PANTHER" id="PTHR30027:SF3">
    <property type="entry name" value="16S RRNA (URACIL(1498)-N(3))-METHYLTRANSFERASE"/>
    <property type="match status" value="1"/>
</dbReference>
<evidence type="ECO:0000256" key="10">
    <source>
        <dbReference type="ARBA" id="ARBA00025699"/>
    </source>
</evidence>
<sequence length="272" mass="29239">MSVPSATIRPATRLYVEDGLAEGRTLGLARDQAHFLRSVLRLGPGAKLAVFNARDGEWLAEIEGLGKGWCSLAVGAQVRRPGPEPDLWLVFAPIKRARIDFIAEKATELGCSLLQPVMTRFTAVSRVNEERLAANAREAAEQCERLTIPQVRPTRSLGEVLDDWPAERRLIVCAEWGAARPIAEALQAVRAEDQDEAQKTAGPWAILTGPEGGFAESELDALRKLPFVIPVGLGPRILRADTAALAALACWQAVLGDGAERPPADLAGFPAG</sequence>
<name>A0A967F152_9PROT</name>
<evidence type="ECO:0000259" key="13">
    <source>
        <dbReference type="Pfam" id="PF04452"/>
    </source>
</evidence>
<dbReference type="Proteomes" id="UP000761264">
    <property type="component" value="Unassembled WGS sequence"/>
</dbReference>
<comment type="subcellular location">
    <subcellularLocation>
        <location evidence="1 12">Cytoplasm</location>
    </subcellularLocation>
</comment>
<keyword evidence="16" id="KW-1185">Reference proteome</keyword>